<gene>
    <name evidence="16" type="primary">MNS1_1</name>
    <name evidence="16" type="ORF">DNF11_3742</name>
</gene>
<dbReference type="InterPro" id="IPR036026">
    <property type="entry name" value="Seven-hairpin_glycosidases"/>
</dbReference>
<keyword evidence="13 16" id="KW-0326">Glycosidase</keyword>
<evidence type="ECO:0000256" key="7">
    <source>
        <dbReference type="ARBA" id="ARBA00023157"/>
    </source>
</evidence>
<dbReference type="InterPro" id="IPR001382">
    <property type="entry name" value="Glyco_hydro_47"/>
</dbReference>
<feature type="disulfide bond" evidence="12">
    <location>
        <begin position="428"/>
        <end position="473"/>
    </location>
</feature>
<dbReference type="PRINTS" id="PR00747">
    <property type="entry name" value="GLYHDRLASE47"/>
</dbReference>
<keyword evidence="6 11" id="KW-0106">Calcium</keyword>
<dbReference type="GO" id="GO:0005509">
    <property type="term" value="F:calcium ion binding"/>
    <property type="evidence" value="ECO:0007669"/>
    <property type="project" value="InterPro"/>
</dbReference>
<feature type="active site" description="Proton donor" evidence="10">
    <location>
        <position position="487"/>
    </location>
</feature>
<feature type="active site" evidence="10">
    <location>
        <position position="529"/>
    </location>
</feature>
<dbReference type="Proteomes" id="UP000269793">
    <property type="component" value="Chromosome VII"/>
</dbReference>
<dbReference type="GO" id="GO:0016020">
    <property type="term" value="C:membrane"/>
    <property type="evidence" value="ECO:0007669"/>
    <property type="project" value="InterPro"/>
</dbReference>
<evidence type="ECO:0000256" key="6">
    <source>
        <dbReference type="ARBA" id="ARBA00022837"/>
    </source>
</evidence>
<reference evidence="16 17" key="1">
    <citation type="submission" date="2018-10" db="EMBL/GenBank/DDBJ databases">
        <title>Complete genome sequence of Malassezia restricta CBS 7877.</title>
        <authorList>
            <person name="Morand S.C."/>
            <person name="Bertignac M."/>
            <person name="Iltis A."/>
            <person name="Kolder I."/>
            <person name="Pirovano W."/>
            <person name="Jourdain R."/>
            <person name="Clavaud C."/>
        </authorList>
    </citation>
    <scope>NUCLEOTIDE SEQUENCE [LARGE SCALE GENOMIC DNA]</scope>
    <source>
        <strain evidence="16 17">CBS 7877</strain>
    </source>
</reference>
<comment type="similarity">
    <text evidence="3 13">Belongs to the glycosyl hydrolase 47 family.</text>
</comment>
<dbReference type="GO" id="GO:0005783">
    <property type="term" value="C:endoplasmic reticulum"/>
    <property type="evidence" value="ECO:0007669"/>
    <property type="project" value="TreeGrafter"/>
</dbReference>
<evidence type="ECO:0000256" key="12">
    <source>
        <dbReference type="PIRSR" id="PIRSR601382-3"/>
    </source>
</evidence>
<comment type="catalytic activity">
    <reaction evidence="8">
        <text>N(4)-(alpha-D-Man-(1-&gt;2)-alpha-D-Man-(1-&gt;2)-alpha-D-Man-(1-&gt;3)-[alpha-D-Man-(1-&gt;3)-[alpha-D-Man-(1-&gt;2)-alpha-D-Man-(1-&gt;6)]-alpha-D-Man-(1-&gt;6)]-beta-D-Man-(1-&gt;4)-beta-D-GlcNAc-(1-&gt;4)-beta-D-GlcNAc)-L-asparaginyl-[protein] (N-glucan mannose isomer 8A1,2,3B1,3) + 3 H2O = N(4)-(alpha-D-Man-(1-&gt;3)-[alpha-D-Man-(1-&gt;3)-[alpha-D-Man-(1-&gt;6)]-alpha-D-Man-(1-&gt;6)]-beta-D-Man-(1-&gt;4)-beta-D-GlcNAc-(1-&gt;4)-beta-D-GlcNAc)-L-asparaginyl-[protein] (N-glucan mannose isomer 5A1,2) + 3 beta-D-mannose</text>
        <dbReference type="Rhea" id="RHEA:56028"/>
        <dbReference type="Rhea" id="RHEA-COMP:14358"/>
        <dbReference type="Rhea" id="RHEA-COMP:14367"/>
        <dbReference type="ChEBI" id="CHEBI:15377"/>
        <dbReference type="ChEBI" id="CHEBI:28563"/>
        <dbReference type="ChEBI" id="CHEBI:59087"/>
        <dbReference type="ChEBI" id="CHEBI:60628"/>
        <dbReference type="EC" id="3.2.1.113"/>
    </reaction>
</comment>
<feature type="active site" evidence="10">
    <location>
        <position position="356"/>
    </location>
</feature>
<keyword evidence="5 13" id="KW-0378">Hydrolase</keyword>
<dbReference type="PANTHER" id="PTHR11742">
    <property type="entry name" value="MANNOSYL-OLIGOSACCHARIDE ALPHA-1,2-MANNOSIDASE-RELATED"/>
    <property type="match status" value="1"/>
</dbReference>
<dbReference type="EC" id="3.2.1.-" evidence="13"/>
<feature type="binding site" evidence="11">
    <location>
        <position position="618"/>
    </location>
    <ligand>
        <name>Ca(2+)</name>
        <dbReference type="ChEBI" id="CHEBI:29108"/>
    </ligand>
</feature>
<keyword evidence="15" id="KW-0812">Transmembrane</keyword>
<proteinExistence type="inferred from homology"/>
<evidence type="ECO:0000256" key="3">
    <source>
        <dbReference type="ARBA" id="ARBA00007658"/>
    </source>
</evidence>
<comment type="catalytic activity">
    <reaction evidence="9">
        <text>N(4)-(alpha-D-Man-(1-&gt;2)-alpha-D-Man-(1-&gt;2)-alpha-D-Man-(1-&gt;3)-[alpha-D-Man-(1-&gt;2)-alpha-D-Man-(1-&gt;3)-[alpha-D-Man-(1-&gt;2)-alpha-D-Man-(1-&gt;6)]-alpha-D-Man-(1-&gt;6)]-beta-D-Man-(1-&gt;4)-beta-D-GlcNAc-(1-&gt;4)-beta-D-GlcNAc)-L-asparaginyl-[protein] (N-glucan mannose isomer 9A1,2,3B1,2,3) + 4 H2O = N(4)-(alpha-D-Man-(1-&gt;3)-[alpha-D-Man-(1-&gt;3)-[alpha-D-Man-(1-&gt;6)]-alpha-D-Man-(1-&gt;6)]-beta-D-Man-(1-&gt;4)-beta-D-GlcNAc-(1-&gt;4)-beta-D-GlcNAc)-L-asparaginyl-[protein] (N-glucan mannose isomer 5A1,2) + 4 beta-D-mannose</text>
        <dbReference type="Rhea" id="RHEA:56008"/>
        <dbReference type="Rhea" id="RHEA-COMP:14356"/>
        <dbReference type="Rhea" id="RHEA-COMP:14367"/>
        <dbReference type="ChEBI" id="CHEBI:15377"/>
        <dbReference type="ChEBI" id="CHEBI:28563"/>
        <dbReference type="ChEBI" id="CHEBI:59087"/>
        <dbReference type="ChEBI" id="CHEBI:139493"/>
        <dbReference type="EC" id="3.2.1.113"/>
    </reaction>
</comment>
<dbReference type="OrthoDB" id="8118055at2759"/>
<evidence type="ECO:0000313" key="17">
    <source>
        <dbReference type="Proteomes" id="UP000269793"/>
    </source>
</evidence>
<comment type="pathway">
    <text evidence="2">Protein modification; protein glycosylation.</text>
</comment>
<dbReference type="EMBL" id="CP033154">
    <property type="protein sequence ID" value="AYO44692.1"/>
    <property type="molecule type" value="Genomic_DNA"/>
</dbReference>
<evidence type="ECO:0000256" key="1">
    <source>
        <dbReference type="ARBA" id="ARBA00001913"/>
    </source>
</evidence>
<keyword evidence="17" id="KW-1185">Reference proteome</keyword>
<dbReference type="PANTHER" id="PTHR11742:SF55">
    <property type="entry name" value="ENDOPLASMIC RETICULUM MANNOSYL-OLIGOSACCHARIDE 1,2-ALPHA-MANNOSIDASE"/>
    <property type="match status" value="1"/>
</dbReference>
<feature type="transmembrane region" description="Helical" evidence="15">
    <location>
        <begin position="54"/>
        <end position="74"/>
    </location>
</feature>
<evidence type="ECO:0000256" key="13">
    <source>
        <dbReference type="RuleBase" id="RU361193"/>
    </source>
</evidence>
<feature type="active site" description="Proton donor" evidence="10">
    <location>
        <position position="209"/>
    </location>
</feature>
<evidence type="ECO:0000256" key="10">
    <source>
        <dbReference type="PIRSR" id="PIRSR601382-1"/>
    </source>
</evidence>
<evidence type="ECO:0000256" key="5">
    <source>
        <dbReference type="ARBA" id="ARBA00022801"/>
    </source>
</evidence>
<keyword evidence="4 11" id="KW-0479">Metal-binding</keyword>
<keyword evidence="7 12" id="KW-1015">Disulfide bond</keyword>
<dbReference type="Gene3D" id="1.50.10.10">
    <property type="match status" value="1"/>
</dbReference>
<dbReference type="VEuPathDB" id="FungiDB:DNF11_3742"/>
<accession>A0A3G2SB62</accession>
<evidence type="ECO:0000256" key="9">
    <source>
        <dbReference type="ARBA" id="ARBA00048605"/>
    </source>
</evidence>
<evidence type="ECO:0000256" key="8">
    <source>
        <dbReference type="ARBA" id="ARBA00047669"/>
    </source>
</evidence>
<keyword evidence="15" id="KW-0472">Membrane</keyword>
<organism evidence="16 17">
    <name type="scientific">Malassezia restricta (strain ATCC 96810 / NBRC 103918 / CBS 7877)</name>
    <name type="common">Seborrheic dermatitis infection agent</name>
    <dbReference type="NCBI Taxonomy" id="425264"/>
    <lineage>
        <taxon>Eukaryota</taxon>
        <taxon>Fungi</taxon>
        <taxon>Dikarya</taxon>
        <taxon>Basidiomycota</taxon>
        <taxon>Ustilaginomycotina</taxon>
        <taxon>Malasseziomycetes</taxon>
        <taxon>Malasseziales</taxon>
        <taxon>Malasseziaceae</taxon>
        <taxon>Malassezia</taxon>
    </lineage>
</organism>
<dbReference type="InterPro" id="IPR050749">
    <property type="entry name" value="Glycosyl_Hydrolase_47"/>
</dbReference>
<dbReference type="Pfam" id="PF01532">
    <property type="entry name" value="Glyco_hydro_47"/>
    <property type="match status" value="1"/>
</dbReference>
<dbReference type="InterPro" id="IPR012341">
    <property type="entry name" value="6hp_glycosidase-like_sf"/>
</dbReference>
<feature type="region of interest" description="Disordered" evidence="14">
    <location>
        <begin position="29"/>
        <end position="48"/>
    </location>
</feature>
<sequence>MPKVVLVGRAGERACVIFVETTLGPPPSAFSDMGNKKAARQRPPAPPKKSWNKCYFFISATLLAFGAYIVRQIWLASLFVPPYVPVDIPANFYDGERPTTVPFQLPPARKIPSHPIQEQDKEKLHAIRVAFQSSWGAYKRNAWGMDEYHPLSKSGTNLLLKDESPVGFTIVDALDTLIILGMEEDYMDARNWIRDELSWDVDGRLNVFETTIRILGGLLSASALMLDPPAGTLRASHEDSIFFLTRAQELAARLLPAFDTPSGIPKREINLHTGESFYDEDNHGSSSLAEVTTIQLEFKYLAERTGDQKYWRIAERPMQAALKTVKEANFGILPIFLSPHDGEFYLSEIRLGSRGDSYYEYLVKQFIQTNRTEQVYRNMYEYAFDDIKAKLLKHTPWLSPPLVHTLEIYPRNRGKEWRAITKQDHLVCFLGGTMMLGASVMVNGTLLPPKQKYGGTRAMREDWRVGHELIRTCVDTYTNSATGLGAEIVFFRSTENATDRRAWVVKQANRQTNPDAGPPIDARNILRPETIESLYIAFQLTGDPIYREWGWQIFESFQHWCQVDGGVGGYAGIDNVDDVNHNQIDRMETFWLSETLKYFYLLFSERNILPFHTWVFNTEAHPLPIFTPSFLTKID</sequence>
<comment type="cofactor">
    <cofactor evidence="1 11">
        <name>Ca(2+)</name>
        <dbReference type="ChEBI" id="CHEBI:29108"/>
    </cofactor>
</comment>
<dbReference type="GO" id="GO:0005975">
    <property type="term" value="P:carbohydrate metabolic process"/>
    <property type="evidence" value="ECO:0007669"/>
    <property type="project" value="InterPro"/>
</dbReference>
<evidence type="ECO:0000256" key="14">
    <source>
        <dbReference type="SAM" id="MobiDB-lite"/>
    </source>
</evidence>
<dbReference type="GO" id="GO:0004571">
    <property type="term" value="F:mannosyl-oligosaccharide 1,2-alpha-mannosidase activity"/>
    <property type="evidence" value="ECO:0007669"/>
    <property type="project" value="UniProtKB-EC"/>
</dbReference>
<evidence type="ECO:0000313" key="16">
    <source>
        <dbReference type="EMBL" id="AYO44692.1"/>
    </source>
</evidence>
<keyword evidence="15" id="KW-1133">Transmembrane helix</keyword>
<dbReference type="GO" id="GO:0036503">
    <property type="term" value="P:ERAD pathway"/>
    <property type="evidence" value="ECO:0007669"/>
    <property type="project" value="UniProtKB-ARBA"/>
</dbReference>
<name>A0A3G2SB62_MALR7</name>
<evidence type="ECO:0000256" key="11">
    <source>
        <dbReference type="PIRSR" id="PIRSR601382-2"/>
    </source>
</evidence>
<evidence type="ECO:0000256" key="4">
    <source>
        <dbReference type="ARBA" id="ARBA00022723"/>
    </source>
</evidence>
<dbReference type="STRING" id="425264.A0A3G2SB62"/>
<dbReference type="AlphaFoldDB" id="A0A3G2SB62"/>
<evidence type="ECO:0000256" key="15">
    <source>
        <dbReference type="SAM" id="Phobius"/>
    </source>
</evidence>
<dbReference type="SUPFAM" id="SSF48225">
    <property type="entry name" value="Seven-hairpin glycosidases"/>
    <property type="match status" value="1"/>
</dbReference>
<protein>
    <recommendedName>
        <fullName evidence="13">alpha-1,2-Mannosidase</fullName>
        <ecNumber evidence="13">3.2.1.-</ecNumber>
    </recommendedName>
</protein>
<evidence type="ECO:0000256" key="2">
    <source>
        <dbReference type="ARBA" id="ARBA00004922"/>
    </source>
</evidence>